<dbReference type="OrthoDB" id="381190at2759"/>
<keyword evidence="13" id="KW-0067">ATP-binding</keyword>
<dbReference type="PROSITE" id="PS50290">
    <property type="entry name" value="PI3_4_KINASE_3"/>
    <property type="match status" value="1"/>
</dbReference>
<evidence type="ECO:0000259" key="26">
    <source>
        <dbReference type="PROSITE" id="PS51190"/>
    </source>
</evidence>
<dbReference type="EC" id="2.7.11.1" evidence="5"/>
<keyword evidence="28" id="KW-1185">Reference proteome</keyword>
<evidence type="ECO:0000259" key="24">
    <source>
        <dbReference type="PROSITE" id="PS50290"/>
    </source>
</evidence>
<dbReference type="GO" id="GO:0000781">
    <property type="term" value="C:chromosome, telomeric region"/>
    <property type="evidence" value="ECO:0007669"/>
    <property type="project" value="UniProtKB-SubCell"/>
</dbReference>
<feature type="domain" description="FATC" evidence="26">
    <location>
        <begin position="2464"/>
        <end position="2496"/>
    </location>
</feature>
<dbReference type="GO" id="GO:0005840">
    <property type="term" value="C:ribosome"/>
    <property type="evidence" value="ECO:0007669"/>
    <property type="project" value="UniProtKB-KW"/>
</dbReference>
<keyword evidence="8" id="KW-0723">Serine/threonine-protein kinase</keyword>
<evidence type="ECO:0000256" key="22">
    <source>
        <dbReference type="ARBA" id="ARBA00047899"/>
    </source>
</evidence>
<dbReference type="CDD" id="cd05171">
    <property type="entry name" value="PIKKc_ATM"/>
    <property type="match status" value="1"/>
</dbReference>
<evidence type="ECO:0000256" key="4">
    <source>
        <dbReference type="ARBA" id="ARBA00010769"/>
    </source>
</evidence>
<protein>
    <recommendedName>
        <fullName evidence="6">Serine/threonine-protein kinase TEL1</fullName>
        <ecNumber evidence="5">2.7.11.1</ecNumber>
    </recommendedName>
    <alternativeName>
        <fullName evidence="18">ATM homolog</fullName>
    </alternativeName>
    <alternativeName>
        <fullName evidence="20 21">DNA-damage checkpoint kinase TEL1</fullName>
    </alternativeName>
    <alternativeName>
        <fullName evidence="7">Serine/threonine-protein kinase tel1</fullName>
    </alternativeName>
    <alternativeName>
        <fullName evidence="19">Telomere length regulation protein 1</fullName>
    </alternativeName>
</protein>
<proteinExistence type="inferred from homology"/>
<evidence type="ECO:0000313" key="27">
    <source>
        <dbReference type="EMBL" id="KAH3668421.1"/>
    </source>
</evidence>
<comment type="subcellular location">
    <subcellularLocation>
        <location evidence="2">Chromosome</location>
        <location evidence="2">Telomere</location>
    </subcellularLocation>
    <subcellularLocation>
        <location evidence="1">Nucleus</location>
    </subcellularLocation>
</comment>
<comment type="catalytic activity">
    <reaction evidence="22">
        <text>L-threonyl-[protein] + ATP = O-phospho-L-threonyl-[protein] + ADP + H(+)</text>
        <dbReference type="Rhea" id="RHEA:46608"/>
        <dbReference type="Rhea" id="RHEA-COMP:11060"/>
        <dbReference type="Rhea" id="RHEA-COMP:11605"/>
        <dbReference type="ChEBI" id="CHEBI:15378"/>
        <dbReference type="ChEBI" id="CHEBI:30013"/>
        <dbReference type="ChEBI" id="CHEBI:30616"/>
        <dbReference type="ChEBI" id="CHEBI:61977"/>
        <dbReference type="ChEBI" id="CHEBI:456216"/>
        <dbReference type="EC" id="2.7.11.1"/>
    </reaction>
</comment>
<dbReference type="SUPFAM" id="SSF56112">
    <property type="entry name" value="Protein kinase-like (PK-like)"/>
    <property type="match status" value="1"/>
</dbReference>
<keyword evidence="9" id="KW-0808">Transferase</keyword>
<evidence type="ECO:0000256" key="8">
    <source>
        <dbReference type="ARBA" id="ARBA00022527"/>
    </source>
</evidence>
<evidence type="ECO:0000256" key="18">
    <source>
        <dbReference type="ARBA" id="ARBA00030020"/>
    </source>
</evidence>
<evidence type="ECO:0000259" key="25">
    <source>
        <dbReference type="PROSITE" id="PS51189"/>
    </source>
</evidence>
<keyword evidence="12" id="KW-0418">Kinase</keyword>
<evidence type="ECO:0000256" key="15">
    <source>
        <dbReference type="ARBA" id="ARBA00022980"/>
    </source>
</evidence>
<dbReference type="SUPFAM" id="SSF48371">
    <property type="entry name" value="ARM repeat"/>
    <property type="match status" value="2"/>
</dbReference>
<dbReference type="GeneID" id="70234142"/>
<dbReference type="InterPro" id="IPR038980">
    <property type="entry name" value="ATM_plant"/>
</dbReference>
<keyword evidence="17" id="KW-0687">Ribonucleoprotein</keyword>
<dbReference type="PROSITE" id="PS51189">
    <property type="entry name" value="FAT"/>
    <property type="match status" value="1"/>
</dbReference>
<dbReference type="GO" id="GO:0003735">
    <property type="term" value="F:structural constituent of ribosome"/>
    <property type="evidence" value="ECO:0007669"/>
    <property type="project" value="InterPro"/>
</dbReference>
<dbReference type="GO" id="GO:0006281">
    <property type="term" value="P:DNA repair"/>
    <property type="evidence" value="ECO:0007669"/>
    <property type="project" value="InterPro"/>
</dbReference>
<feature type="domain" description="FAT" evidence="25">
    <location>
        <begin position="1519"/>
        <end position="2056"/>
    </location>
</feature>
<dbReference type="InterPro" id="IPR044107">
    <property type="entry name" value="PIKKc_ATM"/>
</dbReference>
<dbReference type="GO" id="GO:0004674">
    <property type="term" value="F:protein serine/threonine kinase activity"/>
    <property type="evidence" value="ECO:0007669"/>
    <property type="project" value="UniProtKB-KW"/>
</dbReference>
<evidence type="ECO:0000256" key="12">
    <source>
        <dbReference type="ARBA" id="ARBA00022777"/>
    </source>
</evidence>
<dbReference type="RefSeq" id="XP_046062835.1">
    <property type="nucleotide sequence ID" value="XM_046203016.1"/>
</dbReference>
<dbReference type="PANTHER" id="PTHR37079:SF4">
    <property type="entry name" value="SERINE_THREONINE-PROTEIN KINASE ATM"/>
    <property type="match status" value="1"/>
</dbReference>
<evidence type="ECO:0000256" key="11">
    <source>
        <dbReference type="ARBA" id="ARBA00022763"/>
    </source>
</evidence>
<name>A0A9P8T7X7_9ASCO</name>
<dbReference type="InterPro" id="IPR014009">
    <property type="entry name" value="PIK_FAT"/>
</dbReference>
<dbReference type="InterPro" id="IPR036940">
    <property type="entry name" value="PI3/4_kinase_cat_sf"/>
</dbReference>
<dbReference type="InterPro" id="IPR011009">
    <property type="entry name" value="Kinase-like_dom_sf"/>
</dbReference>
<comment type="similarity">
    <text evidence="3">Belongs to the universal ribosomal protein uL14 family.</text>
</comment>
<dbReference type="SMART" id="SM01374">
    <property type="entry name" value="Ribosomal_L14"/>
    <property type="match status" value="1"/>
</dbReference>
<keyword evidence="11" id="KW-0227">DNA damage</keyword>
<evidence type="ECO:0000256" key="13">
    <source>
        <dbReference type="ARBA" id="ARBA00022840"/>
    </source>
</evidence>
<feature type="domain" description="PI3K/PI4K catalytic" evidence="24">
    <location>
        <begin position="2152"/>
        <end position="2459"/>
    </location>
</feature>
<dbReference type="GO" id="GO:0035556">
    <property type="term" value="P:intracellular signal transduction"/>
    <property type="evidence" value="ECO:0007669"/>
    <property type="project" value="UniProtKB-ARBA"/>
</dbReference>
<dbReference type="SMART" id="SM01343">
    <property type="entry name" value="FATC"/>
    <property type="match status" value="1"/>
</dbReference>
<sequence length="2496" mass="283936">MSGSGASGNKFRMSLALPTGAIMNCADNSGARNLYVLAVKGTGARLNRLPAASVGDMVMATVKKGKPDLRKKVMPAIVVRQSKAWRRKDGVFLYFEDNAGVIVNPKGEMKGSAITGPVGKECADLWPRIASNSARERLDALNEIADSLSLSGKANGDLVRLALGLFGFVSLDLESFSKTTESDRAYDGWFTRLSRACSLIRVVTKELFENQPKHKFLQAIVLRAKDYLTRGYGTPKVLKPTAVSMATIIRDAVTVQCLKDHLLPADHRSIIKQCISCLKVNGSDDLALRTILLQTIAEYVVPERTSSMELVLTEPDLAFKPVLEFCEETKDTFYRETQETVYVLRILGGIMKDCTKISHELTLKSFELGVTIADRLRTVSMAGMQKEYLQFIEKMGPHISSNSQHEHLIHSVLCSGFQVCLENHQYCGQLAGPLSEYLKISGSNESQPKKRKSMGISKQLSDLVKQNTNHGFMEWLLLNIMDLDRNVAYVGLVICSFWIKNGMLKQCTAEKKNQIANDFLQRSQVRDPLLNRGFLECLTVLESAPDVELDFDTVVGIALGRIKDPNYGNMACALFTTVLEHRKKRLITDFRNSVSQLQTIIDVPELNGPATISQESTKFWKWVEYLCRLGFEEYRRYFADDGQLLGTKIISWMAYKEYKPKDESEPVIIGGFIKWLQTSINLKQEYSEKLKYSLGENGTKHKATDTQTVNWLLVLYELGIVEEGQLLEIEPRLLFKSSVSTNITPNLGCKLEALPEDRLQKMLNNVSDFDYEACAQQVPPLTLLDICERFITREATSRDPSLFSIITPLLSNYETKTSERTIIVICRFLSYFHFDYNSEDSVPYYVLQYLEGLREKQMVDTSSATSSLIKLYSEDPHRALNEDLQKGLLFRLFQQASCYVKLETVSSLSNLMSAYSMDYYSKLMDCFRLEEGSLENRMVFCECCCIMSQRSEELMLMLLCNMLELFTLPAFADIIPGTIQKMASYHGDAHGVFDRHKLMILKAWLGFKLALPEFPHALFFGNYTDFVRSVYRPATALYLAYGGTAMIEKMADVWGMSAREMVRDSASLAVALAWTSKGVKQQIQPRITKFISKQELEEQTCLILREVLNVWNRGWSELSENYYDSVVAAKLTNPMIYFQCIEILSEEKQYRSRALKKLLAFFPDILAQKSIRDLYVFHFCNEDVCYAAEIAAMGEMSDEIWMAISQAALNEGNKETTSRVMGYRSKFVVGACSAFLLEAVTGLLYGRIVRIRTKDIARLTDNGLNERSIGLLSAIFDKLTNFPGLELPKPQVAQKLFEIQSSHELSPNFRQWIGNYLAMTYLKHGDCITTSFQEPYIDVFPLVTKKTIDLQLLITELDPGDSHMATKFSYLKMCAVLDSMRLNLEFPTEVFPMSKTVWRLYEDVPEDSIDLERPESFDPATFEREVLMKLASESTDPVSEYLRSFVYHDPSHFCLVILYLISTDAHIVKTVKTLLSNVFSADCAIQIHQKFTELVLLLRAGAIHGNRTHFQIYTALDTSRVYTIAAKTSPKAALMLMEEYFTNLQDSRCWKESHQWLHGVYSEIDEPDLFFGLPLETSLDYGIDRLKRTGNTAGQLMLESAKLETYGSVQNLGNTLFEAGFSALSKNVYQQENKFDNYDQFWKLGEWSLPVPEMKDQGTAMYSLLNVYQKDRSYENKFQELVQSYDRFCSNKKSHEWIKSLAMFCATQQRRIEPEEWLAAAPFETVEDLHLIRIASETGRAKFDDLSMYAKMCRQNGRFQKAATAAVTLDSLYEKFVADMVKPNDEALGLFCVAKFNVACAFWSQNEHQFALETLKSTISAGGSSRFINPGLIRAYMVKWLFESRQETSYAIMQQYMDPAETVNYIDNHDPEQYEMYHLFAEFCDNQLRDDQSFQRINKLKANVADKKAMLRGWEDYISDRHNTDTDRHKAKKTYQHIKLQYQAEKKELESATHHANVYLKQAVEFYILSVRSSVSTESRDIDRLCGLWLENPDVDISDSLLEISSDKFIPWLNQLTSRLTDTDDRFGSMLRQLILKICLDKPLHVLYLLKFMVNGTTEMNKLFIRFRSQVASEILDQFGAMSRKHAVMVSAVDEISTNCVGLAKERVRGTKNLSFKKLATGSWWIERFPQLQLPPPSLTLTKEAVHVARVDPAVSIASSGVSQPKIVKMVLSNGETHKMIVKGGSDDLRQDAIMQQVFEKVNVLLQENSDARRRRLRVRTYKIVPLESQAGVLEYVSNSVALNDILRPLHEHDGVSVELARGEMKEVQSSSLSRRVAVYHKLCHQIRPIFRNFFFNNYVAPQDWFQSRLIYSHGLATTSMVGHVLGIGDRHCNNILVDKSTGEPIHIDFGVAFDQGKVLPVPESVPFRLTRDLVDGLGICGTEGVFSRSCENVFSVLRSNSVYIIDILEVLRYDPLYSWTLSPVRRRRLQEDWDGEVETPRSQKPDTEAVMAIESVRNKLGARQLSEQAVVKELVRTATSEQNLAVMYLGWSPFL</sequence>
<dbReference type="Pfam" id="PF00238">
    <property type="entry name" value="Ribosomal_L14"/>
    <property type="match status" value="1"/>
</dbReference>
<keyword evidence="10" id="KW-0547">Nucleotide-binding</keyword>
<reference evidence="27" key="1">
    <citation type="journal article" date="2021" name="Open Biol.">
        <title>Shared evolutionary footprints suggest mitochondrial oxidative damage underlies multiple complex I losses in fungi.</title>
        <authorList>
            <person name="Schikora-Tamarit M.A."/>
            <person name="Marcet-Houben M."/>
            <person name="Nosek J."/>
            <person name="Gabaldon T."/>
        </authorList>
    </citation>
    <scope>NUCLEOTIDE SEQUENCE</scope>
    <source>
        <strain evidence="27">CBS6075</strain>
    </source>
</reference>
<comment type="similarity">
    <text evidence="4">Belongs to the PI3/PI4-kinase family. ATM subfamily.</text>
</comment>
<dbReference type="SUPFAM" id="SSF50193">
    <property type="entry name" value="Ribosomal protein L14"/>
    <property type="match status" value="1"/>
</dbReference>
<dbReference type="InterPro" id="IPR019972">
    <property type="entry name" value="Ribosomal_uL14_CS"/>
</dbReference>
<comment type="caution">
    <text evidence="27">The sequence shown here is derived from an EMBL/GenBank/DDBJ whole genome shotgun (WGS) entry which is preliminary data.</text>
</comment>
<dbReference type="Gene3D" id="2.40.150.20">
    <property type="entry name" value="Ribosomal protein L14"/>
    <property type="match status" value="1"/>
</dbReference>
<dbReference type="PROSITE" id="PS00915">
    <property type="entry name" value="PI3_4_KINASE_1"/>
    <property type="match status" value="1"/>
</dbReference>
<reference evidence="27" key="2">
    <citation type="submission" date="2021-01" db="EMBL/GenBank/DDBJ databases">
        <authorList>
            <person name="Schikora-Tamarit M.A."/>
        </authorList>
    </citation>
    <scope>NUCLEOTIDE SEQUENCE</scope>
    <source>
        <strain evidence="27">CBS6075</strain>
    </source>
</reference>
<evidence type="ECO:0000256" key="2">
    <source>
        <dbReference type="ARBA" id="ARBA00004574"/>
    </source>
</evidence>
<dbReference type="InterPro" id="IPR016024">
    <property type="entry name" value="ARM-type_fold"/>
</dbReference>
<evidence type="ECO:0000256" key="19">
    <source>
        <dbReference type="ARBA" id="ARBA00030222"/>
    </source>
</evidence>
<evidence type="ECO:0000313" key="28">
    <source>
        <dbReference type="Proteomes" id="UP000769157"/>
    </source>
</evidence>
<evidence type="ECO:0000256" key="17">
    <source>
        <dbReference type="ARBA" id="ARBA00023274"/>
    </source>
</evidence>
<dbReference type="EMBL" id="JAEUBE010000158">
    <property type="protein sequence ID" value="KAH3668421.1"/>
    <property type="molecule type" value="Genomic_DNA"/>
</dbReference>
<evidence type="ECO:0000256" key="10">
    <source>
        <dbReference type="ARBA" id="ARBA00022741"/>
    </source>
</evidence>
<dbReference type="PROSITE" id="PS51190">
    <property type="entry name" value="FATC"/>
    <property type="match status" value="1"/>
</dbReference>
<dbReference type="SMART" id="SM00146">
    <property type="entry name" value="PI3Kc"/>
    <property type="match status" value="1"/>
</dbReference>
<evidence type="ECO:0000256" key="23">
    <source>
        <dbReference type="ARBA" id="ARBA00048679"/>
    </source>
</evidence>
<evidence type="ECO:0000256" key="20">
    <source>
        <dbReference type="ARBA" id="ARBA00031460"/>
    </source>
</evidence>
<dbReference type="Pfam" id="PF00454">
    <property type="entry name" value="PI3_PI4_kinase"/>
    <property type="match status" value="1"/>
</dbReference>
<evidence type="ECO:0000256" key="16">
    <source>
        <dbReference type="ARBA" id="ARBA00023242"/>
    </source>
</evidence>
<keyword evidence="15" id="KW-0689">Ribosomal protein</keyword>
<comment type="catalytic activity">
    <reaction evidence="23">
        <text>L-seryl-[protein] + ATP = O-phospho-L-seryl-[protein] + ADP + H(+)</text>
        <dbReference type="Rhea" id="RHEA:17989"/>
        <dbReference type="Rhea" id="RHEA-COMP:9863"/>
        <dbReference type="Rhea" id="RHEA-COMP:11604"/>
        <dbReference type="ChEBI" id="CHEBI:15378"/>
        <dbReference type="ChEBI" id="CHEBI:29999"/>
        <dbReference type="ChEBI" id="CHEBI:30616"/>
        <dbReference type="ChEBI" id="CHEBI:83421"/>
        <dbReference type="ChEBI" id="CHEBI:456216"/>
        <dbReference type="EC" id="2.7.11.1"/>
    </reaction>
</comment>
<accession>A0A9P8T7X7</accession>
<dbReference type="Pfam" id="PF02260">
    <property type="entry name" value="FATC"/>
    <property type="match status" value="1"/>
</dbReference>
<evidence type="ECO:0000256" key="1">
    <source>
        <dbReference type="ARBA" id="ARBA00004123"/>
    </source>
</evidence>
<organism evidence="27 28">
    <name type="scientific">Ogataea philodendri</name>
    <dbReference type="NCBI Taxonomy" id="1378263"/>
    <lineage>
        <taxon>Eukaryota</taxon>
        <taxon>Fungi</taxon>
        <taxon>Dikarya</taxon>
        <taxon>Ascomycota</taxon>
        <taxon>Saccharomycotina</taxon>
        <taxon>Pichiomycetes</taxon>
        <taxon>Pichiales</taxon>
        <taxon>Pichiaceae</taxon>
        <taxon>Ogataea</taxon>
    </lineage>
</organism>
<keyword evidence="14" id="KW-0158">Chromosome</keyword>
<dbReference type="InterPro" id="IPR000403">
    <property type="entry name" value="PI3/4_kinase_cat_dom"/>
</dbReference>
<dbReference type="GO" id="GO:0005634">
    <property type="term" value="C:nucleus"/>
    <property type="evidence" value="ECO:0007669"/>
    <property type="project" value="UniProtKB-SubCell"/>
</dbReference>
<dbReference type="PROSITE" id="PS00916">
    <property type="entry name" value="PI3_4_KINASE_2"/>
    <property type="match status" value="1"/>
</dbReference>
<keyword evidence="16" id="KW-0539">Nucleus</keyword>
<evidence type="ECO:0000256" key="9">
    <source>
        <dbReference type="ARBA" id="ARBA00022679"/>
    </source>
</evidence>
<evidence type="ECO:0000256" key="3">
    <source>
        <dbReference type="ARBA" id="ARBA00010745"/>
    </source>
</evidence>
<dbReference type="GO" id="GO:0005524">
    <property type="term" value="F:ATP binding"/>
    <property type="evidence" value="ECO:0007669"/>
    <property type="project" value="UniProtKB-KW"/>
</dbReference>
<dbReference type="Gene3D" id="3.30.1010.10">
    <property type="entry name" value="Phosphatidylinositol 3-kinase Catalytic Subunit, Chain A, domain 4"/>
    <property type="match status" value="1"/>
</dbReference>
<dbReference type="GO" id="GO:0006325">
    <property type="term" value="P:chromatin organization"/>
    <property type="evidence" value="ECO:0007669"/>
    <property type="project" value="UniProtKB-KW"/>
</dbReference>
<dbReference type="InterPro" id="IPR003152">
    <property type="entry name" value="FATC_dom"/>
</dbReference>
<dbReference type="Gene3D" id="1.10.1070.11">
    <property type="entry name" value="Phosphatidylinositol 3-/4-kinase, catalytic domain"/>
    <property type="match status" value="1"/>
</dbReference>
<evidence type="ECO:0000256" key="5">
    <source>
        <dbReference type="ARBA" id="ARBA00012513"/>
    </source>
</evidence>
<evidence type="ECO:0000256" key="6">
    <source>
        <dbReference type="ARBA" id="ARBA00014619"/>
    </source>
</evidence>
<evidence type="ECO:0000256" key="7">
    <source>
        <dbReference type="ARBA" id="ARBA00020288"/>
    </source>
</evidence>
<dbReference type="InterPro" id="IPR000218">
    <property type="entry name" value="Ribosomal_uL14"/>
</dbReference>
<dbReference type="InterPro" id="IPR018936">
    <property type="entry name" value="PI3/4_kinase_CS"/>
</dbReference>
<dbReference type="GO" id="GO:1990904">
    <property type="term" value="C:ribonucleoprotein complex"/>
    <property type="evidence" value="ECO:0007669"/>
    <property type="project" value="UniProtKB-KW"/>
</dbReference>
<dbReference type="CDD" id="cd00337">
    <property type="entry name" value="Ribosomal_uL14"/>
    <property type="match status" value="1"/>
</dbReference>
<evidence type="ECO:0000256" key="21">
    <source>
        <dbReference type="ARBA" id="ARBA00032467"/>
    </source>
</evidence>
<dbReference type="PANTHER" id="PTHR37079">
    <property type="entry name" value="SERINE/THREONINE-PROTEIN KINASE ATM"/>
    <property type="match status" value="1"/>
</dbReference>
<evidence type="ECO:0000256" key="14">
    <source>
        <dbReference type="ARBA" id="ARBA00022895"/>
    </source>
</evidence>
<keyword evidence="14" id="KW-0779">Telomere</keyword>
<dbReference type="PROSITE" id="PS00049">
    <property type="entry name" value="RIBOSOMAL_L14"/>
    <property type="match status" value="1"/>
</dbReference>
<dbReference type="HAMAP" id="MF_01367">
    <property type="entry name" value="Ribosomal_uL14"/>
    <property type="match status" value="1"/>
</dbReference>
<dbReference type="Proteomes" id="UP000769157">
    <property type="component" value="Unassembled WGS sequence"/>
</dbReference>
<dbReference type="InterPro" id="IPR036853">
    <property type="entry name" value="Ribosomal_uL14_sf"/>
</dbReference>
<dbReference type="GO" id="GO:0006412">
    <property type="term" value="P:translation"/>
    <property type="evidence" value="ECO:0007669"/>
    <property type="project" value="InterPro"/>
</dbReference>
<gene>
    <name evidence="27" type="ORF">OGAPHI_002175</name>
</gene>
<dbReference type="FunFam" id="2.40.150.20:FF:000003">
    <property type="entry name" value="60S ribosomal protein L23"/>
    <property type="match status" value="1"/>
</dbReference>